<dbReference type="Proteomes" id="UP000002588">
    <property type="component" value="Chromosome"/>
</dbReference>
<protein>
    <submittedName>
        <fullName evidence="2">Uncharacterized protein</fullName>
    </submittedName>
</protein>
<keyword evidence="3" id="KW-1185">Reference proteome</keyword>
<dbReference type="KEGG" id="azo:azo3763"/>
<evidence type="ECO:0000313" key="3">
    <source>
        <dbReference type="Proteomes" id="UP000002588"/>
    </source>
</evidence>
<dbReference type="Pfam" id="PF20308">
    <property type="entry name" value="TPR-S"/>
    <property type="match status" value="1"/>
</dbReference>
<dbReference type="EMBL" id="AM406670">
    <property type="protein sequence ID" value="CAL96379.1"/>
    <property type="molecule type" value="Genomic_DNA"/>
</dbReference>
<gene>
    <name evidence="2" type="ordered locus">azo3763</name>
</gene>
<dbReference type="Gene3D" id="1.25.40.10">
    <property type="entry name" value="Tetratricopeptide repeat domain"/>
    <property type="match status" value="1"/>
</dbReference>
<feature type="region of interest" description="Disordered" evidence="1">
    <location>
        <begin position="189"/>
        <end position="230"/>
    </location>
</feature>
<dbReference type="AlphaFoldDB" id="A1KC23"/>
<dbReference type="RefSeq" id="WP_011767485.1">
    <property type="nucleotide sequence ID" value="NC_008702.1"/>
</dbReference>
<reference evidence="2 3" key="1">
    <citation type="journal article" date="2006" name="Nat. Biotechnol.">
        <title>Complete genome of the mutualistic, N2-fixing grass endophyte Azoarcus sp. strain BH72.</title>
        <authorList>
            <person name="Krause A."/>
            <person name="Ramakumar A."/>
            <person name="Bartels D."/>
            <person name="Battistoni F."/>
            <person name="Bekel T."/>
            <person name="Boch J."/>
            <person name="Boehm M."/>
            <person name="Friedrich F."/>
            <person name="Hurek T."/>
            <person name="Krause L."/>
            <person name="Linke B."/>
            <person name="McHardy A.C."/>
            <person name="Sarkar A."/>
            <person name="Schneiker S."/>
            <person name="Syed A.A."/>
            <person name="Thauer R."/>
            <person name="Vorhoelter F.-J."/>
            <person name="Weidner S."/>
            <person name="Puehler A."/>
            <person name="Reinhold-Hurek B."/>
            <person name="Kaiser O."/>
            <person name="Goesmann A."/>
        </authorList>
    </citation>
    <scope>NUCLEOTIDE SEQUENCE [LARGE SCALE GENOMIC DNA]</scope>
    <source>
        <strain evidence="2 3">BH72</strain>
    </source>
</reference>
<dbReference type="eggNOG" id="COG0457">
    <property type="taxonomic scope" value="Bacteria"/>
</dbReference>
<dbReference type="InterPro" id="IPR011990">
    <property type="entry name" value="TPR-like_helical_dom_sf"/>
</dbReference>
<proteinExistence type="predicted"/>
<evidence type="ECO:0000256" key="1">
    <source>
        <dbReference type="SAM" id="MobiDB-lite"/>
    </source>
</evidence>
<sequence>MAKGTCFVIQGFGKKTDYTDGRILDLDASYEIIREAVVGAGLECIRADEIVHSGTIDKPMYEMLLDADLVIADLSTYNVNAAFELGVRYGLRPRATLIVAEEQFRNPFDVSHISIRRYRHLGEEIGYKEARRFRTELQQAIEALLAADSTDSPVYTFLPGLHPPRRPGLWLDGAVVHYAAHPPALDVDAFGPPDPAVGAPPAGAPAPVPPPAASPAPPPAPSPPADSVATPSAKELLEAARACINPPAGQPSDFAGARVLLEQVRALRPNDPFVLQQLAFSIYKSRLPSAEAALQDARDVLLQLDPATTNDPETLGLWGAIHKRLWDAHRRREDLDRAINAYERGFHLRQDGYNGINLAYLLDLRAREALRDGDRPDEAVADSVQARRMRQEVLRITEAADAVSLTDAQRQRGDGDLASRYWRLAIRWEAALGLGDAATAARLDAEARALAVPQWMQATRLEQGDALCRLQADIAAARAAR</sequence>
<dbReference type="STRING" id="62928.azo3763"/>
<dbReference type="HOGENOM" id="CLU_049144_0_0_4"/>
<evidence type="ECO:0000313" key="2">
    <source>
        <dbReference type="EMBL" id="CAL96379.1"/>
    </source>
</evidence>
<feature type="compositionally biased region" description="Pro residues" evidence="1">
    <location>
        <begin position="202"/>
        <end position="224"/>
    </location>
</feature>
<dbReference type="InterPro" id="IPR046880">
    <property type="entry name" value="TPR-S"/>
</dbReference>
<name>A1KC23_AZOSB</name>
<accession>A1KC23</accession>
<feature type="compositionally biased region" description="Low complexity" evidence="1">
    <location>
        <begin position="189"/>
        <end position="201"/>
    </location>
</feature>
<organism evidence="2 3">
    <name type="scientific">Azoarcus sp. (strain BH72)</name>
    <dbReference type="NCBI Taxonomy" id="418699"/>
    <lineage>
        <taxon>Bacteria</taxon>
        <taxon>Pseudomonadati</taxon>
        <taxon>Pseudomonadota</taxon>
        <taxon>Betaproteobacteria</taxon>
        <taxon>Rhodocyclales</taxon>
        <taxon>Zoogloeaceae</taxon>
        <taxon>Azoarcus</taxon>
    </lineage>
</organism>